<feature type="binding site" evidence="3">
    <location>
        <position position="168"/>
    </location>
    <ligand>
        <name>Zn(2+)</name>
        <dbReference type="ChEBI" id="CHEBI:29105"/>
        <label>1</label>
        <note>catalytic</note>
    </ligand>
</feature>
<feature type="binding site" evidence="2">
    <location>
        <begin position="197"/>
        <end position="199"/>
    </location>
    <ligand>
        <name>dihydroxyacetone phosphate</name>
        <dbReference type="ChEBI" id="CHEBI:57642"/>
    </ligand>
</feature>
<dbReference type="EMBL" id="FNCC01000024">
    <property type="protein sequence ID" value="SDH48557.1"/>
    <property type="molecule type" value="Genomic_DNA"/>
</dbReference>
<evidence type="ECO:0000313" key="5">
    <source>
        <dbReference type="Proteomes" id="UP000199623"/>
    </source>
</evidence>
<gene>
    <name evidence="4" type="ORF">SAMN05216553_12430</name>
</gene>
<name>A0A1G8CSN6_9PSEU</name>
<dbReference type="SUPFAM" id="SSF51569">
    <property type="entry name" value="Aldolase"/>
    <property type="match status" value="1"/>
</dbReference>
<feature type="binding site" evidence="2">
    <location>
        <position position="169"/>
    </location>
    <ligand>
        <name>dihydroxyacetone phosphate</name>
        <dbReference type="ChEBI" id="CHEBI:57642"/>
    </ligand>
</feature>
<proteinExistence type="predicted"/>
<evidence type="ECO:0000256" key="2">
    <source>
        <dbReference type="PIRSR" id="PIRSR001359-2"/>
    </source>
</evidence>
<evidence type="ECO:0000313" key="4">
    <source>
        <dbReference type="EMBL" id="SDH48557.1"/>
    </source>
</evidence>
<keyword evidence="5" id="KW-1185">Reference proteome</keyword>
<dbReference type="PANTHER" id="PTHR30304">
    <property type="entry name" value="D-TAGATOSE-1,6-BISPHOSPHATE ALDOLASE"/>
    <property type="match status" value="1"/>
</dbReference>
<dbReference type="GO" id="GO:0008270">
    <property type="term" value="F:zinc ion binding"/>
    <property type="evidence" value="ECO:0007669"/>
    <property type="project" value="InterPro"/>
</dbReference>
<feature type="active site" description="Proton donor" evidence="1">
    <location>
        <position position="74"/>
    </location>
</feature>
<dbReference type="AlphaFoldDB" id="A0A1G8CSN6"/>
<dbReference type="PANTHER" id="PTHR30304:SF0">
    <property type="entry name" value="D-TAGATOSE-1,6-BISPHOSPHATE ALDOLASE SUBUNIT GATY-RELATED"/>
    <property type="match status" value="1"/>
</dbReference>
<dbReference type="Pfam" id="PF01116">
    <property type="entry name" value="F_bP_aldolase"/>
    <property type="match status" value="1"/>
</dbReference>
<sequence>MLVRARAGGGAVAAFNVVDDNSMEAILTAAGVSEAPVVVQMSVRVAEFWGFARTAERFRLLRTATGADAALHLDHCPSPDTAIDCLAAGWDSVLLDTSATDFADAIRATRRVVAAADELGGDVEGEFEPIGRLSGDRPPRTETDIAQYARFVEETGVVCVAPLLGTAHGQRSCANDVDVAYARALAEAVRIPLVLHGGSGTTGDVLNALVAAGVAKVNISTALKTAYRQACAIGVEAGTFEPLRVLEAIRGGVRAVGQEWIDRLRGVAWTAHC</sequence>
<feature type="binding site" evidence="3">
    <location>
        <position position="75"/>
    </location>
    <ligand>
        <name>Zn(2+)</name>
        <dbReference type="ChEBI" id="CHEBI:29105"/>
        <label>1</label>
        <note>catalytic</note>
    </ligand>
</feature>
<accession>A0A1G8CSN6</accession>
<organism evidence="4 5">
    <name type="scientific">Lentzea fradiae</name>
    <dbReference type="NCBI Taxonomy" id="200378"/>
    <lineage>
        <taxon>Bacteria</taxon>
        <taxon>Bacillati</taxon>
        <taxon>Actinomycetota</taxon>
        <taxon>Actinomycetes</taxon>
        <taxon>Pseudonocardiales</taxon>
        <taxon>Pseudonocardiaceae</taxon>
        <taxon>Lentzea</taxon>
    </lineage>
</organism>
<feature type="binding site" evidence="3">
    <location>
        <position position="196"/>
    </location>
    <ligand>
        <name>Zn(2+)</name>
        <dbReference type="ChEBI" id="CHEBI:29105"/>
        <label>1</label>
        <note>catalytic</note>
    </ligand>
</feature>
<dbReference type="InterPro" id="IPR013785">
    <property type="entry name" value="Aldolase_TIM"/>
</dbReference>
<dbReference type="Proteomes" id="UP000199623">
    <property type="component" value="Unassembled WGS sequence"/>
</dbReference>
<dbReference type="STRING" id="200378.SAMN05216553_12430"/>
<evidence type="ECO:0000256" key="3">
    <source>
        <dbReference type="PIRSR" id="PIRSR001359-3"/>
    </source>
</evidence>
<dbReference type="PIRSF" id="PIRSF001359">
    <property type="entry name" value="F_bP_aldolase_II"/>
    <property type="match status" value="1"/>
</dbReference>
<comment type="cofactor">
    <cofactor evidence="3">
        <name>Zn(2+)</name>
        <dbReference type="ChEBI" id="CHEBI:29105"/>
    </cofactor>
    <text evidence="3">Binds 2 Zn(2+) ions per subunit. One is catalytic and the other provides a structural contribution.</text>
</comment>
<dbReference type="InterPro" id="IPR000771">
    <property type="entry name" value="FBA_II"/>
</dbReference>
<keyword evidence="3" id="KW-0479">Metal-binding</keyword>
<protein>
    <submittedName>
        <fullName evidence="4">Fructose-bisphosphate aldolase, class II</fullName>
    </submittedName>
</protein>
<keyword evidence="3" id="KW-0862">Zinc</keyword>
<evidence type="ECO:0000256" key="1">
    <source>
        <dbReference type="PIRSR" id="PIRSR001359-1"/>
    </source>
</evidence>
<dbReference type="GO" id="GO:0016832">
    <property type="term" value="F:aldehyde-lyase activity"/>
    <property type="evidence" value="ECO:0007669"/>
    <property type="project" value="InterPro"/>
</dbReference>
<dbReference type="GO" id="GO:0005975">
    <property type="term" value="P:carbohydrate metabolic process"/>
    <property type="evidence" value="ECO:0007669"/>
    <property type="project" value="InterPro"/>
</dbReference>
<dbReference type="Gene3D" id="3.20.20.70">
    <property type="entry name" value="Aldolase class I"/>
    <property type="match status" value="1"/>
</dbReference>
<feature type="binding site" evidence="3">
    <location>
        <position position="96"/>
    </location>
    <ligand>
        <name>Zn(2+)</name>
        <dbReference type="ChEBI" id="CHEBI:29105"/>
        <label>2</label>
    </ligand>
</feature>
<dbReference type="InterPro" id="IPR050246">
    <property type="entry name" value="Class_II_FBP_aldolase"/>
</dbReference>
<feature type="binding site" evidence="3">
    <location>
        <position position="126"/>
    </location>
    <ligand>
        <name>Zn(2+)</name>
        <dbReference type="ChEBI" id="CHEBI:29105"/>
        <label>2</label>
    </ligand>
</feature>
<feature type="binding site" evidence="2">
    <location>
        <begin position="218"/>
        <end position="221"/>
    </location>
    <ligand>
        <name>dihydroxyacetone phosphate</name>
        <dbReference type="ChEBI" id="CHEBI:57642"/>
    </ligand>
</feature>
<reference evidence="5" key="1">
    <citation type="submission" date="2016-10" db="EMBL/GenBank/DDBJ databases">
        <authorList>
            <person name="Varghese N."/>
            <person name="Submissions S."/>
        </authorList>
    </citation>
    <scope>NUCLEOTIDE SEQUENCE [LARGE SCALE GENOMIC DNA]</scope>
    <source>
        <strain evidence="5">CGMCC 4.3506</strain>
    </source>
</reference>